<feature type="chain" id="PRO_5038219849" evidence="1">
    <location>
        <begin position="22"/>
        <end position="183"/>
    </location>
</feature>
<dbReference type="OrthoDB" id="2965639at2"/>
<reference evidence="4 5" key="3">
    <citation type="journal article" date="2019" name="Int. J. Syst. Evol. Microbiol.">
        <title>Anaerobacillus isosaccharinicus sp. nov., an alkaliphilic bacterium which degrades isosaccharinic acid.</title>
        <authorList>
            <person name="Bassil N.M."/>
            <person name="Lloyd J.R."/>
        </authorList>
    </citation>
    <scope>NUCLEOTIDE SEQUENCE [LARGE SCALE GENOMIC DNA]</scope>
    <source>
        <strain evidence="4 5">NB2006</strain>
    </source>
</reference>
<evidence type="ECO:0000313" key="4">
    <source>
        <dbReference type="EMBL" id="QOY34676.1"/>
    </source>
</evidence>
<dbReference type="KEGG" id="aia:AWH56_018380"/>
<gene>
    <name evidence="4" type="ORF">AWH56_018380</name>
    <name evidence="3" type="ORF">AWH56_16575</name>
</gene>
<dbReference type="RefSeq" id="WP_071318111.1">
    <property type="nucleotide sequence ID" value="NZ_CP063356.2"/>
</dbReference>
<feature type="signal peptide" evidence="1">
    <location>
        <begin position="1"/>
        <end position="21"/>
    </location>
</feature>
<dbReference type="AlphaFoldDB" id="A0A1S2LEQ1"/>
<dbReference type="Proteomes" id="UP000180175">
    <property type="component" value="Chromosome"/>
</dbReference>
<dbReference type="EMBL" id="CP063356">
    <property type="protein sequence ID" value="QOY34676.1"/>
    <property type="molecule type" value="Genomic_DNA"/>
</dbReference>
<evidence type="ECO:0000313" key="3">
    <source>
        <dbReference type="EMBL" id="OIJ10846.1"/>
    </source>
</evidence>
<evidence type="ECO:0000313" key="5">
    <source>
        <dbReference type="Proteomes" id="UP000180175"/>
    </source>
</evidence>
<protein>
    <submittedName>
        <fullName evidence="4">DUF4367 domain-containing protein</fullName>
    </submittedName>
</protein>
<dbReference type="Pfam" id="PF14285">
    <property type="entry name" value="DUF4367"/>
    <property type="match status" value="1"/>
</dbReference>
<organism evidence="3 5">
    <name type="scientific">Anaerobacillus isosaccharinicus</name>
    <dbReference type="NCBI Taxonomy" id="1532552"/>
    <lineage>
        <taxon>Bacteria</taxon>
        <taxon>Bacillati</taxon>
        <taxon>Bacillota</taxon>
        <taxon>Bacilli</taxon>
        <taxon>Bacillales</taxon>
        <taxon>Bacillaceae</taxon>
        <taxon>Anaerobacillus</taxon>
    </lineage>
</organism>
<evidence type="ECO:0000256" key="1">
    <source>
        <dbReference type="SAM" id="SignalP"/>
    </source>
</evidence>
<reference evidence="3 5" key="1">
    <citation type="submission" date="2016-10" db="EMBL/GenBank/DDBJ databases">
        <title>Draft genome sequences of four alkaliphilic bacteria belonging to the Anaerobacillus genus.</title>
        <authorList>
            <person name="Bassil N.M."/>
            <person name="Lloyd J.R."/>
        </authorList>
    </citation>
    <scope>NUCLEOTIDE SEQUENCE [LARGE SCALE GENOMIC DNA]</scope>
    <source>
        <strain evidence="3 5">NB2006</strain>
    </source>
</reference>
<keyword evidence="5" id="KW-1185">Reference proteome</keyword>
<name>A0A1S2LEQ1_9BACI</name>
<dbReference type="PROSITE" id="PS51257">
    <property type="entry name" value="PROKAR_LIPOPROTEIN"/>
    <property type="match status" value="1"/>
</dbReference>
<feature type="domain" description="DUF4367" evidence="2">
    <location>
        <begin position="65"/>
        <end position="180"/>
    </location>
</feature>
<dbReference type="InterPro" id="IPR025377">
    <property type="entry name" value="DUF4367"/>
</dbReference>
<sequence>MRVVKFTFIVCLTLFFLSACSTDNSNLFDTSSLEEVENNMSGREFKPVPKEVAITALPFEAKFPKYLPFLYEESAVTIGDWDRDLKKIIYSITYHSNEDERVIEFIVANFDRNFSIFKEDNTYEEITLDDGTVALFQETPFPSAQLHWLKDNIEYNLHYIFVSNEDNQAKDELFKIANSLKNY</sequence>
<reference evidence="4 5" key="2">
    <citation type="journal article" date="2017" name="Genome Announc.">
        <title>Draft Genome Sequences of Four Alkaliphilic Bacteria Belonging to the Anaerobacillus Genus.</title>
        <authorList>
            <person name="Bassil N.M."/>
            <person name="Lloyd J.R."/>
        </authorList>
    </citation>
    <scope>NUCLEOTIDE SEQUENCE [LARGE SCALE GENOMIC DNA]</scope>
    <source>
        <strain evidence="4 5">NB2006</strain>
    </source>
</reference>
<accession>A0A1S2LEQ1</accession>
<evidence type="ECO:0000259" key="2">
    <source>
        <dbReference type="Pfam" id="PF14285"/>
    </source>
</evidence>
<reference evidence="4" key="4">
    <citation type="submission" date="2020-10" db="EMBL/GenBank/DDBJ databases">
        <authorList>
            <person name="Bassil N.M."/>
            <person name="Lloyd J.R."/>
        </authorList>
    </citation>
    <scope>NUCLEOTIDE SEQUENCE</scope>
    <source>
        <strain evidence="4">NB2006</strain>
    </source>
</reference>
<proteinExistence type="predicted"/>
<dbReference type="EMBL" id="LQXD01000144">
    <property type="protein sequence ID" value="OIJ10846.1"/>
    <property type="molecule type" value="Genomic_DNA"/>
</dbReference>
<keyword evidence="1" id="KW-0732">Signal</keyword>